<protein>
    <submittedName>
        <fullName evidence="2">YpzG family protein</fullName>
    </submittedName>
</protein>
<evidence type="ECO:0000256" key="1">
    <source>
        <dbReference type="SAM" id="MobiDB-lite"/>
    </source>
</evidence>
<dbReference type="Proteomes" id="UP001597318">
    <property type="component" value="Unassembled WGS sequence"/>
</dbReference>
<dbReference type="EMBL" id="JBHUIK010000004">
    <property type="protein sequence ID" value="MFD2215575.1"/>
    <property type="molecule type" value="Genomic_DNA"/>
</dbReference>
<evidence type="ECO:0000313" key="3">
    <source>
        <dbReference type="Proteomes" id="UP001597318"/>
    </source>
</evidence>
<proteinExistence type="predicted"/>
<organism evidence="2 3">
    <name type="scientific">Metabacillus endolithicus</name>
    <dbReference type="NCBI Taxonomy" id="1535204"/>
    <lineage>
        <taxon>Bacteria</taxon>
        <taxon>Bacillati</taxon>
        <taxon>Bacillota</taxon>
        <taxon>Bacilli</taxon>
        <taxon>Bacillales</taxon>
        <taxon>Bacillaceae</taxon>
        <taxon>Metabacillus</taxon>
    </lineage>
</organism>
<sequence length="51" mass="6082">MSYKDQLDQQSQLFHHRWTSRKHLNSQVNGETQVTQNTIRARGNAKAHRMF</sequence>
<feature type="region of interest" description="Disordered" evidence="1">
    <location>
        <begin position="18"/>
        <end position="51"/>
    </location>
</feature>
<comment type="caution">
    <text evidence="2">The sequence shown here is derived from an EMBL/GenBank/DDBJ whole genome shotgun (WGS) entry which is preliminary data.</text>
</comment>
<feature type="compositionally biased region" description="Polar residues" evidence="1">
    <location>
        <begin position="25"/>
        <end position="39"/>
    </location>
</feature>
<dbReference type="Pfam" id="PF14139">
    <property type="entry name" value="YpzG"/>
    <property type="match status" value="1"/>
</dbReference>
<keyword evidence="3" id="KW-1185">Reference proteome</keyword>
<reference evidence="3" key="1">
    <citation type="journal article" date="2019" name="Int. J. Syst. Evol. Microbiol.">
        <title>The Global Catalogue of Microorganisms (GCM) 10K type strain sequencing project: providing services to taxonomists for standard genome sequencing and annotation.</title>
        <authorList>
            <consortium name="The Broad Institute Genomics Platform"/>
            <consortium name="The Broad Institute Genome Sequencing Center for Infectious Disease"/>
            <person name="Wu L."/>
            <person name="Ma J."/>
        </authorList>
    </citation>
    <scope>NUCLEOTIDE SEQUENCE [LARGE SCALE GENOMIC DNA]</scope>
    <source>
        <strain evidence="3">CGMCC 1.15474</strain>
    </source>
</reference>
<name>A0ABW5C2W6_9BACI</name>
<evidence type="ECO:0000313" key="2">
    <source>
        <dbReference type="EMBL" id="MFD2215575.1"/>
    </source>
</evidence>
<dbReference type="InterPro" id="IPR025413">
    <property type="entry name" value="YpzG-like"/>
</dbReference>
<gene>
    <name evidence="2" type="ORF">ACFSKK_17945</name>
</gene>
<dbReference type="RefSeq" id="WP_098799364.1">
    <property type="nucleotide sequence ID" value="NZ_CP095550.1"/>
</dbReference>
<accession>A0ABW5C2W6</accession>